<evidence type="ECO:0000313" key="3">
    <source>
        <dbReference type="Proteomes" id="UP000177372"/>
    </source>
</evidence>
<dbReference type="Proteomes" id="UP000177372">
    <property type="component" value="Unassembled WGS sequence"/>
</dbReference>
<dbReference type="AlphaFoldDB" id="A0A1F6F270"/>
<feature type="transmembrane region" description="Helical" evidence="1">
    <location>
        <begin position="6"/>
        <end position="23"/>
    </location>
</feature>
<gene>
    <name evidence="2" type="ORF">A3A39_01075</name>
</gene>
<keyword evidence="1" id="KW-0812">Transmembrane</keyword>
<accession>A0A1F6F270</accession>
<evidence type="ECO:0000256" key="1">
    <source>
        <dbReference type="SAM" id="Phobius"/>
    </source>
</evidence>
<evidence type="ECO:0000313" key="2">
    <source>
        <dbReference type="EMBL" id="OGG79958.1"/>
    </source>
</evidence>
<keyword evidence="1" id="KW-1133">Transmembrane helix</keyword>
<protein>
    <submittedName>
        <fullName evidence="2">Uncharacterized protein</fullName>
    </submittedName>
</protein>
<sequence length="140" mass="15998">MKNIAAKWWIISIVVLIGGLFGWSKLLQSSDPGVIAQKGIHWHPRLEIYIKGEKIEIPENIGIGAVHQPVHTHDDLPIIHLEFGGVVREKDLELGNFFRNWGKDMRSFGNNMRMTVNGAESTEFGDYMMRDGDKIELHYE</sequence>
<comment type="caution">
    <text evidence="2">The sequence shown here is derived from an EMBL/GenBank/DDBJ whole genome shotgun (WGS) entry which is preliminary data.</text>
</comment>
<reference evidence="2 3" key="1">
    <citation type="journal article" date="2016" name="Nat. Commun.">
        <title>Thousands of microbial genomes shed light on interconnected biogeochemical processes in an aquifer system.</title>
        <authorList>
            <person name="Anantharaman K."/>
            <person name="Brown C.T."/>
            <person name="Hug L.A."/>
            <person name="Sharon I."/>
            <person name="Castelle C.J."/>
            <person name="Probst A.J."/>
            <person name="Thomas B.C."/>
            <person name="Singh A."/>
            <person name="Wilkins M.J."/>
            <person name="Karaoz U."/>
            <person name="Brodie E.L."/>
            <person name="Williams K.H."/>
            <person name="Hubbard S.S."/>
            <person name="Banfield J.F."/>
        </authorList>
    </citation>
    <scope>NUCLEOTIDE SEQUENCE [LARGE SCALE GENOMIC DNA]</scope>
</reference>
<dbReference type="STRING" id="1798512.A3A39_01075"/>
<dbReference type="EMBL" id="MFLZ01000015">
    <property type="protein sequence ID" value="OGG79958.1"/>
    <property type="molecule type" value="Genomic_DNA"/>
</dbReference>
<proteinExistence type="predicted"/>
<organism evidence="2 3">
    <name type="scientific">Candidatus Kaiserbacteria bacterium RIFCSPLOWO2_01_FULL_54_13</name>
    <dbReference type="NCBI Taxonomy" id="1798512"/>
    <lineage>
        <taxon>Bacteria</taxon>
        <taxon>Candidatus Kaiseribacteriota</taxon>
    </lineage>
</organism>
<keyword evidence="1" id="KW-0472">Membrane</keyword>
<name>A0A1F6F270_9BACT</name>